<evidence type="ECO:0000256" key="7">
    <source>
        <dbReference type="ARBA" id="ARBA00022840"/>
    </source>
</evidence>
<dbReference type="SUPFAM" id="SSF52540">
    <property type="entry name" value="P-loop containing nucleoside triphosphate hydrolases"/>
    <property type="match status" value="1"/>
</dbReference>
<dbReference type="InterPro" id="IPR003439">
    <property type="entry name" value="ABC_transporter-like_ATP-bd"/>
</dbReference>
<dbReference type="Pfam" id="PF00005">
    <property type="entry name" value="ABC_tran"/>
    <property type="match status" value="1"/>
</dbReference>
<name>A0A1I5CZ12_PSUAM</name>
<proteinExistence type="inferred from homology"/>
<dbReference type="EMBL" id="FOUY01000024">
    <property type="protein sequence ID" value="SFN92198.1"/>
    <property type="molecule type" value="Genomic_DNA"/>
</dbReference>
<dbReference type="Proteomes" id="UP000199614">
    <property type="component" value="Unassembled WGS sequence"/>
</dbReference>
<dbReference type="GO" id="GO:0016887">
    <property type="term" value="F:ATP hydrolysis activity"/>
    <property type="evidence" value="ECO:0007669"/>
    <property type="project" value="InterPro"/>
</dbReference>
<evidence type="ECO:0000256" key="8">
    <source>
        <dbReference type="ARBA" id="ARBA00022967"/>
    </source>
</evidence>
<comment type="subunit">
    <text evidence="12">The complex is composed of two ATP-binding proteins (NikD and NikE), two transmembrane proteins (NikB and NikC) and a solute-binding protein (NikA).</text>
</comment>
<dbReference type="InterPro" id="IPR003593">
    <property type="entry name" value="AAA+_ATPase"/>
</dbReference>
<comment type="subcellular location">
    <subcellularLocation>
        <location evidence="1">Cell membrane</location>
        <topology evidence="1">Peripheral membrane protein</topology>
    </subcellularLocation>
</comment>
<keyword evidence="3" id="KW-0813">Transport</keyword>
<sequence>MTGRDGGAGIGTGAHPPVGGGPAPVLSIRGLDVAFRVGRGPRARTVRAVTGADLDLPPGRLTALVGESGCGKSVLTEALTGLLPGTAAVRGSAVLAPPVRSAERDPAPIELIGAPEPVLRDHVRGRLIGLVPQSAATHLTPTRTVGAQLRETIARLGTATTAAELLDRAALTTHVQDLYPHELSGGQAQRAGLACALAGDPPVLLADEPTAGLDRPLVEHVTALLAELAGEGHAVLLITHDLRAVREVADDVAVMYASRLVETGPAACVFADPWHPYTAGLFGALPDAGFTPVPGHPPELSALPDGCPFAPRCAVPESCSGDPTPVRHGERTVSCHVPRRRR</sequence>
<dbReference type="PROSITE" id="PS50893">
    <property type="entry name" value="ABC_TRANSPORTER_2"/>
    <property type="match status" value="1"/>
</dbReference>
<keyword evidence="11" id="KW-0472">Membrane</keyword>
<evidence type="ECO:0000256" key="14">
    <source>
        <dbReference type="ARBA" id="ARBA00044143"/>
    </source>
</evidence>
<dbReference type="PROSITE" id="PS00211">
    <property type="entry name" value="ABC_TRANSPORTER_1"/>
    <property type="match status" value="1"/>
</dbReference>
<evidence type="ECO:0000256" key="1">
    <source>
        <dbReference type="ARBA" id="ARBA00004202"/>
    </source>
</evidence>
<dbReference type="InterPro" id="IPR013563">
    <property type="entry name" value="Oligopep_ABC_C"/>
</dbReference>
<gene>
    <name evidence="18" type="ORF">SAMN05216207_102491</name>
</gene>
<keyword evidence="9" id="KW-0406">Ion transport</keyword>
<evidence type="ECO:0000256" key="4">
    <source>
        <dbReference type="ARBA" id="ARBA00022475"/>
    </source>
</evidence>
<dbReference type="NCBIfam" id="TIGR01727">
    <property type="entry name" value="oligo_HPY"/>
    <property type="match status" value="1"/>
</dbReference>
<evidence type="ECO:0000256" key="15">
    <source>
        <dbReference type="ARBA" id="ARBA00048610"/>
    </source>
</evidence>
<keyword evidence="4" id="KW-1003">Cell membrane</keyword>
<keyword evidence="8" id="KW-1278">Translocase</keyword>
<evidence type="ECO:0000256" key="6">
    <source>
        <dbReference type="ARBA" id="ARBA00022741"/>
    </source>
</evidence>
<feature type="region of interest" description="Disordered" evidence="16">
    <location>
        <begin position="319"/>
        <end position="342"/>
    </location>
</feature>
<keyword evidence="5" id="KW-0533">Nickel</keyword>
<evidence type="ECO:0000256" key="5">
    <source>
        <dbReference type="ARBA" id="ARBA00022596"/>
    </source>
</evidence>
<evidence type="ECO:0000259" key="17">
    <source>
        <dbReference type="PROSITE" id="PS50893"/>
    </source>
</evidence>
<feature type="region of interest" description="Disordered" evidence="16">
    <location>
        <begin position="1"/>
        <end position="21"/>
    </location>
</feature>
<dbReference type="InterPro" id="IPR050388">
    <property type="entry name" value="ABC_Ni/Peptide_Import"/>
</dbReference>
<comment type="catalytic activity">
    <reaction evidence="15">
        <text>Ni(2+)(out) + ATP + H2O = Ni(2+)(in) + ADP + phosphate + H(+)</text>
        <dbReference type="Rhea" id="RHEA:15557"/>
        <dbReference type="ChEBI" id="CHEBI:15377"/>
        <dbReference type="ChEBI" id="CHEBI:15378"/>
        <dbReference type="ChEBI" id="CHEBI:30616"/>
        <dbReference type="ChEBI" id="CHEBI:43474"/>
        <dbReference type="ChEBI" id="CHEBI:49786"/>
        <dbReference type="ChEBI" id="CHEBI:456216"/>
        <dbReference type="EC" id="7.2.2.11"/>
    </reaction>
    <physiologicalReaction direction="left-to-right" evidence="15">
        <dbReference type="Rhea" id="RHEA:15558"/>
    </physiologicalReaction>
</comment>
<dbReference type="GO" id="GO:0005524">
    <property type="term" value="F:ATP binding"/>
    <property type="evidence" value="ECO:0007669"/>
    <property type="project" value="UniProtKB-KW"/>
</dbReference>
<dbReference type="InterPro" id="IPR017871">
    <property type="entry name" value="ABC_transporter-like_CS"/>
</dbReference>
<organism evidence="18 19">
    <name type="scientific">Pseudonocardia ammonioxydans</name>
    <dbReference type="NCBI Taxonomy" id="260086"/>
    <lineage>
        <taxon>Bacteria</taxon>
        <taxon>Bacillati</taxon>
        <taxon>Actinomycetota</taxon>
        <taxon>Actinomycetes</taxon>
        <taxon>Pseudonocardiales</taxon>
        <taxon>Pseudonocardiaceae</taxon>
        <taxon>Pseudonocardia</taxon>
    </lineage>
</organism>
<keyword evidence="19" id="KW-1185">Reference proteome</keyword>
<dbReference type="GO" id="GO:0015833">
    <property type="term" value="P:peptide transport"/>
    <property type="evidence" value="ECO:0007669"/>
    <property type="project" value="InterPro"/>
</dbReference>
<evidence type="ECO:0000256" key="9">
    <source>
        <dbReference type="ARBA" id="ARBA00023065"/>
    </source>
</evidence>
<dbReference type="Pfam" id="PF08352">
    <property type="entry name" value="oligo_HPY"/>
    <property type="match status" value="1"/>
</dbReference>
<reference evidence="18 19" key="1">
    <citation type="submission" date="2016-10" db="EMBL/GenBank/DDBJ databases">
        <authorList>
            <person name="de Groot N.N."/>
        </authorList>
    </citation>
    <scope>NUCLEOTIDE SEQUENCE [LARGE SCALE GENOMIC DNA]</scope>
    <source>
        <strain evidence="18 19">CGMCC 4.1877</strain>
    </source>
</reference>
<evidence type="ECO:0000313" key="19">
    <source>
        <dbReference type="Proteomes" id="UP000199614"/>
    </source>
</evidence>
<dbReference type="RefSeq" id="WP_245773699.1">
    <property type="nucleotide sequence ID" value="NZ_FOUY01000024.1"/>
</dbReference>
<dbReference type="EC" id="7.2.2.11" evidence="13"/>
<dbReference type="SMART" id="SM00382">
    <property type="entry name" value="AAA"/>
    <property type="match status" value="1"/>
</dbReference>
<evidence type="ECO:0000256" key="13">
    <source>
        <dbReference type="ARBA" id="ARBA00039098"/>
    </source>
</evidence>
<evidence type="ECO:0000256" key="2">
    <source>
        <dbReference type="ARBA" id="ARBA00005417"/>
    </source>
</evidence>
<evidence type="ECO:0000256" key="3">
    <source>
        <dbReference type="ARBA" id="ARBA00022448"/>
    </source>
</evidence>
<evidence type="ECO:0000313" key="18">
    <source>
        <dbReference type="EMBL" id="SFN92198.1"/>
    </source>
</evidence>
<dbReference type="GO" id="GO:0015413">
    <property type="term" value="F:ABC-type nickel transporter activity"/>
    <property type="evidence" value="ECO:0007669"/>
    <property type="project" value="UniProtKB-EC"/>
</dbReference>
<comment type="similarity">
    <text evidence="2">Belongs to the ABC transporter superfamily.</text>
</comment>
<dbReference type="Gene3D" id="3.40.50.300">
    <property type="entry name" value="P-loop containing nucleotide triphosphate hydrolases"/>
    <property type="match status" value="1"/>
</dbReference>
<evidence type="ECO:0000256" key="12">
    <source>
        <dbReference type="ARBA" id="ARBA00038669"/>
    </source>
</evidence>
<protein>
    <recommendedName>
        <fullName evidence="14">Nickel import system ATP-binding protein NikD</fullName>
        <ecNumber evidence="13">7.2.2.11</ecNumber>
    </recommendedName>
</protein>
<dbReference type="AlphaFoldDB" id="A0A1I5CZ12"/>
<keyword evidence="10" id="KW-0921">Nickel transport</keyword>
<feature type="domain" description="ABC transporter" evidence="17">
    <location>
        <begin position="28"/>
        <end position="282"/>
    </location>
</feature>
<keyword evidence="6" id="KW-0547">Nucleotide-binding</keyword>
<dbReference type="InterPro" id="IPR027417">
    <property type="entry name" value="P-loop_NTPase"/>
</dbReference>
<dbReference type="STRING" id="260086.SAMN05216207_102491"/>
<keyword evidence="7 18" id="KW-0067">ATP-binding</keyword>
<evidence type="ECO:0000256" key="16">
    <source>
        <dbReference type="SAM" id="MobiDB-lite"/>
    </source>
</evidence>
<dbReference type="CDD" id="cd03257">
    <property type="entry name" value="ABC_NikE_OppD_transporters"/>
    <property type="match status" value="1"/>
</dbReference>
<evidence type="ECO:0000256" key="11">
    <source>
        <dbReference type="ARBA" id="ARBA00023136"/>
    </source>
</evidence>
<dbReference type="PANTHER" id="PTHR43297:SF13">
    <property type="entry name" value="NICKEL ABC TRANSPORTER, ATP-BINDING PROTEIN"/>
    <property type="match status" value="1"/>
</dbReference>
<dbReference type="GO" id="GO:0005886">
    <property type="term" value="C:plasma membrane"/>
    <property type="evidence" value="ECO:0007669"/>
    <property type="project" value="UniProtKB-SubCell"/>
</dbReference>
<accession>A0A1I5CZ12</accession>
<dbReference type="PANTHER" id="PTHR43297">
    <property type="entry name" value="OLIGOPEPTIDE TRANSPORT ATP-BINDING PROTEIN APPD"/>
    <property type="match status" value="1"/>
</dbReference>
<evidence type="ECO:0000256" key="10">
    <source>
        <dbReference type="ARBA" id="ARBA00023112"/>
    </source>
</evidence>